<organism evidence="2 3">
    <name type="scientific">Allonocardiopsis opalescens</name>
    <dbReference type="NCBI Taxonomy" id="1144618"/>
    <lineage>
        <taxon>Bacteria</taxon>
        <taxon>Bacillati</taxon>
        <taxon>Actinomycetota</taxon>
        <taxon>Actinomycetes</taxon>
        <taxon>Streptosporangiales</taxon>
        <taxon>Allonocardiopsis</taxon>
    </lineage>
</organism>
<dbReference type="Gene3D" id="3.40.50.720">
    <property type="entry name" value="NAD(P)-binding Rossmann-like Domain"/>
    <property type="match status" value="1"/>
</dbReference>
<keyword evidence="3" id="KW-1185">Reference proteome</keyword>
<dbReference type="Gene3D" id="3.90.25.10">
    <property type="entry name" value="UDP-galactose 4-epimerase, domain 1"/>
    <property type="match status" value="1"/>
</dbReference>
<evidence type="ECO:0000259" key="1">
    <source>
        <dbReference type="Pfam" id="PF13460"/>
    </source>
</evidence>
<dbReference type="PANTHER" id="PTHR47129:SF1">
    <property type="entry name" value="NMRA-LIKE DOMAIN-CONTAINING PROTEIN"/>
    <property type="match status" value="1"/>
</dbReference>
<feature type="domain" description="NAD(P)-binding" evidence="1">
    <location>
        <begin position="6"/>
        <end position="186"/>
    </location>
</feature>
<dbReference type="InterPro" id="IPR036291">
    <property type="entry name" value="NAD(P)-bd_dom_sf"/>
</dbReference>
<dbReference type="AlphaFoldDB" id="A0A2T0QEU0"/>
<evidence type="ECO:0000313" key="3">
    <source>
        <dbReference type="Proteomes" id="UP000237846"/>
    </source>
</evidence>
<comment type="caution">
    <text evidence="2">The sequence shown here is derived from an EMBL/GenBank/DDBJ whole genome shotgun (WGS) entry which is preliminary data.</text>
</comment>
<dbReference type="Pfam" id="PF13460">
    <property type="entry name" value="NAD_binding_10"/>
    <property type="match status" value="1"/>
</dbReference>
<proteinExistence type="predicted"/>
<dbReference type="InterPro" id="IPR016040">
    <property type="entry name" value="NAD(P)-bd_dom"/>
</dbReference>
<sequence length="285" mass="29163">MIVVTGGAGRFGRLVVRSLLARGVPAAGLAVAVRRPEAAAEAAALGVAVRTADYDRPDTLAAAFDGAERLLLVSANGADDRRVVQHRAAAAAAARAGVGLVAYTSITRADANPLGSARVHRDAEAALAAHRLPAVLLRNGWYTENYTATLCGAAERGEIVGCAGDGRIASATRADLAEAAAAVLTRDGQAGRVYELTGETAWSLPELAAAATVRSGREVVYTDLAPDRYADYLARTGLPPALVDALVDAEVWVAKGALAHTSPDLRGLLGRPPAPLHTAVAAALA</sequence>
<dbReference type="OrthoDB" id="5510591at2"/>
<dbReference type="InterPro" id="IPR052718">
    <property type="entry name" value="NmrA-type_oxidoreductase"/>
</dbReference>
<evidence type="ECO:0000313" key="2">
    <source>
        <dbReference type="EMBL" id="PRY02415.1"/>
    </source>
</evidence>
<dbReference type="EMBL" id="PVZC01000001">
    <property type="protein sequence ID" value="PRY02415.1"/>
    <property type="molecule type" value="Genomic_DNA"/>
</dbReference>
<dbReference type="Proteomes" id="UP000237846">
    <property type="component" value="Unassembled WGS sequence"/>
</dbReference>
<dbReference type="RefSeq" id="WP_106239941.1">
    <property type="nucleotide sequence ID" value="NZ_PVZC01000001.1"/>
</dbReference>
<dbReference type="PANTHER" id="PTHR47129">
    <property type="entry name" value="QUINONE OXIDOREDUCTASE 2"/>
    <property type="match status" value="1"/>
</dbReference>
<name>A0A2T0QEU0_9ACTN</name>
<accession>A0A2T0QEU0</accession>
<gene>
    <name evidence="2" type="ORF">CLV72_1011017</name>
</gene>
<reference evidence="2 3" key="1">
    <citation type="submission" date="2018-03" db="EMBL/GenBank/DDBJ databases">
        <title>Genomic Encyclopedia of Archaeal and Bacterial Type Strains, Phase II (KMG-II): from individual species to whole genera.</title>
        <authorList>
            <person name="Goeker M."/>
        </authorList>
    </citation>
    <scope>NUCLEOTIDE SEQUENCE [LARGE SCALE GENOMIC DNA]</scope>
    <source>
        <strain evidence="2 3">DSM 45601</strain>
    </source>
</reference>
<protein>
    <submittedName>
        <fullName evidence="2">NAD(P)H dehydrogenase (Quinone)</fullName>
    </submittedName>
</protein>
<dbReference type="SUPFAM" id="SSF51735">
    <property type="entry name" value="NAD(P)-binding Rossmann-fold domains"/>
    <property type="match status" value="1"/>
</dbReference>